<dbReference type="AlphaFoldDB" id="A0A2K1IJL7"/>
<evidence type="ECO:0000313" key="2">
    <source>
        <dbReference type="EnsemblPlants" id="PAC:32948790.CDS.1"/>
    </source>
</evidence>
<dbReference type="Gramene" id="Pp3c23_16180V3.1">
    <property type="protein sequence ID" value="PAC:32948790.CDS.1"/>
    <property type="gene ID" value="Pp3c23_16180"/>
</dbReference>
<evidence type="ECO:0000313" key="3">
    <source>
        <dbReference type="Proteomes" id="UP000006727"/>
    </source>
</evidence>
<evidence type="ECO:0000313" key="1">
    <source>
        <dbReference type="EMBL" id="PNR29467.1"/>
    </source>
</evidence>
<sequence length="82" mass="8703">MNLSASFNHLIGVFQDSNATQVCSGSSTARVAASETICFLRGSATVVGVGAVDRSTLLSPHWAEVHPPRMRLLLLLPILISL</sequence>
<protein>
    <submittedName>
        <fullName evidence="1 2">Uncharacterized protein</fullName>
    </submittedName>
</protein>
<reference evidence="1 3" key="1">
    <citation type="journal article" date="2008" name="Science">
        <title>The Physcomitrella genome reveals evolutionary insights into the conquest of land by plants.</title>
        <authorList>
            <person name="Rensing S."/>
            <person name="Lang D."/>
            <person name="Zimmer A."/>
            <person name="Terry A."/>
            <person name="Salamov A."/>
            <person name="Shapiro H."/>
            <person name="Nishiyama T."/>
            <person name="Perroud P.-F."/>
            <person name="Lindquist E."/>
            <person name="Kamisugi Y."/>
            <person name="Tanahashi T."/>
            <person name="Sakakibara K."/>
            <person name="Fujita T."/>
            <person name="Oishi K."/>
            <person name="Shin-I T."/>
            <person name="Kuroki Y."/>
            <person name="Toyoda A."/>
            <person name="Suzuki Y."/>
            <person name="Hashimoto A."/>
            <person name="Yamaguchi K."/>
            <person name="Sugano A."/>
            <person name="Kohara Y."/>
            <person name="Fujiyama A."/>
            <person name="Anterola A."/>
            <person name="Aoki S."/>
            <person name="Ashton N."/>
            <person name="Barbazuk W.B."/>
            <person name="Barker E."/>
            <person name="Bennetzen J."/>
            <person name="Bezanilla M."/>
            <person name="Blankenship R."/>
            <person name="Cho S.H."/>
            <person name="Dutcher S."/>
            <person name="Estelle M."/>
            <person name="Fawcett J.A."/>
            <person name="Gundlach H."/>
            <person name="Hanada K."/>
            <person name="Heyl A."/>
            <person name="Hicks K.A."/>
            <person name="Hugh J."/>
            <person name="Lohr M."/>
            <person name="Mayer K."/>
            <person name="Melkozernov A."/>
            <person name="Murata T."/>
            <person name="Nelson D."/>
            <person name="Pils B."/>
            <person name="Prigge M."/>
            <person name="Reiss B."/>
            <person name="Renner T."/>
            <person name="Rombauts S."/>
            <person name="Rushton P."/>
            <person name="Sanderfoot A."/>
            <person name="Schween G."/>
            <person name="Shiu S.-H."/>
            <person name="Stueber K."/>
            <person name="Theodoulou F.L."/>
            <person name="Tu H."/>
            <person name="Van de Peer Y."/>
            <person name="Verrier P.J."/>
            <person name="Waters E."/>
            <person name="Wood A."/>
            <person name="Yang L."/>
            <person name="Cove D."/>
            <person name="Cuming A."/>
            <person name="Hasebe M."/>
            <person name="Lucas S."/>
            <person name="Mishler D.B."/>
            <person name="Reski R."/>
            <person name="Grigoriev I."/>
            <person name="Quatrano R.S."/>
            <person name="Boore J.L."/>
        </authorList>
    </citation>
    <scope>NUCLEOTIDE SEQUENCE [LARGE SCALE GENOMIC DNA]</scope>
    <source>
        <strain evidence="2 3">cv. Gransden 2004</strain>
    </source>
</reference>
<keyword evidence="3" id="KW-1185">Reference proteome</keyword>
<accession>A0A2K1IJL7</accession>
<organism evidence="1">
    <name type="scientific">Physcomitrium patens</name>
    <name type="common">Spreading-leaved earth moss</name>
    <name type="synonym">Physcomitrella patens</name>
    <dbReference type="NCBI Taxonomy" id="3218"/>
    <lineage>
        <taxon>Eukaryota</taxon>
        <taxon>Viridiplantae</taxon>
        <taxon>Streptophyta</taxon>
        <taxon>Embryophyta</taxon>
        <taxon>Bryophyta</taxon>
        <taxon>Bryophytina</taxon>
        <taxon>Bryopsida</taxon>
        <taxon>Funariidae</taxon>
        <taxon>Funariales</taxon>
        <taxon>Funariaceae</taxon>
        <taxon>Physcomitrium</taxon>
    </lineage>
</organism>
<dbReference type="Proteomes" id="UP000006727">
    <property type="component" value="Chromosome 23"/>
</dbReference>
<dbReference type="EMBL" id="ABEU02000023">
    <property type="protein sequence ID" value="PNR29467.1"/>
    <property type="molecule type" value="Genomic_DNA"/>
</dbReference>
<dbReference type="InParanoid" id="A0A2K1IJL7"/>
<reference evidence="1 3" key="2">
    <citation type="journal article" date="2018" name="Plant J.">
        <title>The Physcomitrella patens chromosome-scale assembly reveals moss genome structure and evolution.</title>
        <authorList>
            <person name="Lang D."/>
            <person name="Ullrich K.K."/>
            <person name="Murat F."/>
            <person name="Fuchs J."/>
            <person name="Jenkins J."/>
            <person name="Haas F.B."/>
            <person name="Piednoel M."/>
            <person name="Gundlach H."/>
            <person name="Van Bel M."/>
            <person name="Meyberg R."/>
            <person name="Vives C."/>
            <person name="Morata J."/>
            <person name="Symeonidi A."/>
            <person name="Hiss M."/>
            <person name="Muchero W."/>
            <person name="Kamisugi Y."/>
            <person name="Saleh O."/>
            <person name="Blanc G."/>
            <person name="Decker E.L."/>
            <person name="van Gessel N."/>
            <person name="Grimwood J."/>
            <person name="Hayes R.D."/>
            <person name="Graham S.W."/>
            <person name="Gunter L.E."/>
            <person name="McDaniel S.F."/>
            <person name="Hoernstein S.N.W."/>
            <person name="Larsson A."/>
            <person name="Li F.W."/>
            <person name="Perroud P.F."/>
            <person name="Phillips J."/>
            <person name="Ranjan P."/>
            <person name="Rokshar D.S."/>
            <person name="Rothfels C.J."/>
            <person name="Schneider L."/>
            <person name="Shu S."/>
            <person name="Stevenson D.W."/>
            <person name="Thummler F."/>
            <person name="Tillich M."/>
            <person name="Villarreal Aguilar J.C."/>
            <person name="Widiez T."/>
            <person name="Wong G.K."/>
            <person name="Wymore A."/>
            <person name="Zhang Y."/>
            <person name="Zimmer A.D."/>
            <person name="Quatrano R.S."/>
            <person name="Mayer K.F.X."/>
            <person name="Goodstein D."/>
            <person name="Casacuberta J.M."/>
            <person name="Vandepoele K."/>
            <person name="Reski R."/>
            <person name="Cuming A.C."/>
            <person name="Tuskan G.A."/>
            <person name="Maumus F."/>
            <person name="Salse J."/>
            <person name="Schmutz J."/>
            <person name="Rensing S.A."/>
        </authorList>
    </citation>
    <scope>NUCLEOTIDE SEQUENCE [LARGE SCALE GENOMIC DNA]</scope>
    <source>
        <strain evidence="2 3">cv. Gransden 2004</strain>
    </source>
</reference>
<reference evidence="2" key="3">
    <citation type="submission" date="2020-12" db="UniProtKB">
        <authorList>
            <consortium name="EnsemblPlants"/>
        </authorList>
    </citation>
    <scope>IDENTIFICATION</scope>
</reference>
<gene>
    <name evidence="1" type="ORF">PHYPA_028160</name>
</gene>
<name>A0A2K1IJL7_PHYPA</name>
<proteinExistence type="predicted"/>
<dbReference type="EnsemblPlants" id="Pp3c23_16180V3.1">
    <property type="protein sequence ID" value="PAC:32948790.CDS.1"/>
    <property type="gene ID" value="Pp3c23_16180"/>
</dbReference>